<evidence type="ECO:0000313" key="11">
    <source>
        <dbReference type="EMBL" id="KAG9509788.1"/>
    </source>
</evidence>
<dbReference type="Gene3D" id="3.30.505.10">
    <property type="entry name" value="SH2 domain"/>
    <property type="match status" value="2"/>
</dbReference>
<dbReference type="SMART" id="SM00252">
    <property type="entry name" value="SH2"/>
    <property type="match status" value="2"/>
</dbReference>
<proteinExistence type="predicted"/>
<dbReference type="InterPro" id="IPR000980">
    <property type="entry name" value="SH2"/>
</dbReference>
<dbReference type="PROSITE" id="PS50002">
    <property type="entry name" value="SH3"/>
    <property type="match status" value="1"/>
</dbReference>
<accession>A0ABQ7S8U1</accession>
<dbReference type="SUPFAM" id="SSF50729">
    <property type="entry name" value="PH domain-like"/>
    <property type="match status" value="1"/>
</dbReference>
<feature type="compositionally biased region" description="Low complexity" evidence="6">
    <location>
        <begin position="430"/>
        <end position="442"/>
    </location>
</feature>
<evidence type="ECO:0000259" key="9">
    <source>
        <dbReference type="PROSITE" id="PS50003"/>
    </source>
</evidence>
<protein>
    <submittedName>
        <fullName evidence="11">Ras GTPase-activating protein 1</fullName>
    </submittedName>
</protein>
<keyword evidence="1 5" id="KW-0728">SH3 domain</keyword>
<feature type="domain" description="PH" evidence="9">
    <location>
        <begin position="312"/>
        <end position="417"/>
    </location>
</feature>
<gene>
    <name evidence="11" type="primary">RASA1</name>
    <name evidence="11" type="ORF">GZH46_01682</name>
</gene>
<evidence type="ECO:0000313" key="12">
    <source>
        <dbReference type="Proteomes" id="UP000825002"/>
    </source>
</evidence>
<dbReference type="SUPFAM" id="SSF49562">
    <property type="entry name" value="C2 domain (Calcium/lipid-binding domain, CaLB)"/>
    <property type="match status" value="1"/>
</dbReference>
<dbReference type="PROSITE" id="PS50001">
    <property type="entry name" value="SH2"/>
    <property type="match status" value="2"/>
</dbReference>
<dbReference type="SUPFAM" id="SSF48350">
    <property type="entry name" value="GTPase activation domain, GAP"/>
    <property type="match status" value="1"/>
</dbReference>
<evidence type="ECO:0000256" key="2">
    <source>
        <dbReference type="ARBA" id="ARBA00022468"/>
    </source>
</evidence>
<dbReference type="InterPro" id="IPR001936">
    <property type="entry name" value="RasGAP_dom"/>
</dbReference>
<dbReference type="InterPro" id="IPR035892">
    <property type="entry name" value="C2_domain_sf"/>
</dbReference>
<dbReference type="InterPro" id="IPR011993">
    <property type="entry name" value="PH-like_dom_sf"/>
</dbReference>
<dbReference type="PROSITE" id="PS00509">
    <property type="entry name" value="RAS_GTPASE_ACTIV_1"/>
    <property type="match status" value="1"/>
</dbReference>
<dbReference type="PROSITE" id="PS50003">
    <property type="entry name" value="PH_DOMAIN"/>
    <property type="match status" value="1"/>
</dbReference>
<evidence type="ECO:0000256" key="3">
    <source>
        <dbReference type="ARBA" id="ARBA00022999"/>
    </source>
</evidence>
<dbReference type="InterPro" id="IPR036860">
    <property type="entry name" value="SH2_dom_sf"/>
</dbReference>
<keyword evidence="3 4" id="KW-0727">SH2 domain</keyword>
<dbReference type="InterPro" id="IPR023152">
    <property type="entry name" value="RasGAP_CS"/>
</dbReference>
<dbReference type="EMBL" id="JAIFTH010000338">
    <property type="protein sequence ID" value="KAG9509788.1"/>
    <property type="molecule type" value="Genomic_DNA"/>
</dbReference>
<dbReference type="InterPro" id="IPR001849">
    <property type="entry name" value="PH_domain"/>
</dbReference>
<dbReference type="Pfam" id="PF00169">
    <property type="entry name" value="PH"/>
    <property type="match status" value="1"/>
</dbReference>
<dbReference type="PRINTS" id="PR00401">
    <property type="entry name" value="SH2DOMAIN"/>
</dbReference>
<dbReference type="Gene3D" id="2.30.29.30">
    <property type="entry name" value="Pleckstrin-homology domain (PH domain)/Phosphotyrosine-binding domain (PTB)"/>
    <property type="match status" value="1"/>
</dbReference>
<dbReference type="InterPro" id="IPR001452">
    <property type="entry name" value="SH3_domain"/>
</dbReference>
<feature type="domain" description="SH2" evidence="7">
    <location>
        <begin position="5"/>
        <end position="97"/>
    </location>
</feature>
<dbReference type="InterPro" id="IPR036028">
    <property type="entry name" value="SH3-like_dom_sf"/>
</dbReference>
<dbReference type="PROSITE" id="PS50018">
    <property type="entry name" value="RAS_GTPASE_ACTIV_2"/>
    <property type="match status" value="1"/>
</dbReference>
<dbReference type="InterPro" id="IPR039360">
    <property type="entry name" value="Ras_GTPase"/>
</dbReference>
<keyword evidence="12" id="KW-1185">Reference proteome</keyword>
<evidence type="ECO:0000256" key="1">
    <source>
        <dbReference type="ARBA" id="ARBA00022443"/>
    </source>
</evidence>
<dbReference type="Proteomes" id="UP000825002">
    <property type="component" value="Unassembled WGS sequence"/>
</dbReference>
<dbReference type="PANTHER" id="PTHR10194:SF146">
    <property type="entry name" value="RAS GTPASE-ACTIVATING PROTEIN 1"/>
    <property type="match status" value="1"/>
</dbReference>
<dbReference type="SMART" id="SM00326">
    <property type="entry name" value="SH3"/>
    <property type="match status" value="1"/>
</dbReference>
<dbReference type="Pfam" id="PF00018">
    <property type="entry name" value="SH3_1"/>
    <property type="match status" value="1"/>
</dbReference>
<dbReference type="Pfam" id="PF00017">
    <property type="entry name" value="SH2"/>
    <property type="match status" value="2"/>
</dbReference>
<dbReference type="PANTHER" id="PTHR10194">
    <property type="entry name" value="RAS GTPASE-ACTIVATING PROTEINS"/>
    <property type="match status" value="1"/>
</dbReference>
<dbReference type="Gene3D" id="1.10.506.10">
    <property type="entry name" value="GTPase Activation - p120gap, domain 1"/>
    <property type="match status" value="3"/>
</dbReference>
<dbReference type="InterPro" id="IPR008936">
    <property type="entry name" value="Rho_GTPase_activation_prot"/>
</dbReference>
<dbReference type="SUPFAM" id="SSF55550">
    <property type="entry name" value="SH2 domain"/>
    <property type="match status" value="2"/>
</dbReference>
<feature type="region of interest" description="Disordered" evidence="6">
    <location>
        <begin position="425"/>
        <end position="446"/>
    </location>
</feature>
<evidence type="ECO:0000256" key="4">
    <source>
        <dbReference type="PROSITE-ProRule" id="PRU00191"/>
    </source>
</evidence>
<comment type="caution">
    <text evidence="11">The sequence shown here is derived from an EMBL/GenBank/DDBJ whole genome shotgun (WGS) entry which is preliminary data.</text>
</comment>
<keyword evidence="2" id="KW-0343">GTPase activation</keyword>
<reference evidence="11 12" key="1">
    <citation type="submission" date="2020-10" db="EMBL/GenBank/DDBJ databases">
        <authorList>
            <person name="Klimov P.B."/>
            <person name="Dyachkov S.M."/>
            <person name="Chetverikov P.E."/>
        </authorList>
    </citation>
    <scope>NUCLEOTIDE SEQUENCE [LARGE SCALE GENOMIC DNA]</scope>
    <source>
        <strain evidence="11">BMOC 18-1129-001#AD2665</strain>
        <tissue evidence="11">Entire mites</tissue>
    </source>
</reference>
<dbReference type="SMART" id="SM00233">
    <property type="entry name" value="PH"/>
    <property type="match status" value="1"/>
</dbReference>
<feature type="domain" description="Ras-GAP" evidence="10">
    <location>
        <begin position="635"/>
        <end position="834"/>
    </location>
</feature>
<dbReference type="Gene3D" id="2.30.30.40">
    <property type="entry name" value="SH3 Domains"/>
    <property type="match status" value="1"/>
</dbReference>
<feature type="domain" description="SH3" evidence="8">
    <location>
        <begin position="105"/>
        <end position="167"/>
    </location>
</feature>
<evidence type="ECO:0000259" key="10">
    <source>
        <dbReference type="PROSITE" id="PS50018"/>
    </source>
</evidence>
<dbReference type="SUPFAM" id="SSF50044">
    <property type="entry name" value="SH3-domain"/>
    <property type="match status" value="1"/>
</dbReference>
<evidence type="ECO:0000259" key="7">
    <source>
        <dbReference type="PROSITE" id="PS50001"/>
    </source>
</evidence>
<dbReference type="SMART" id="SM00323">
    <property type="entry name" value="RasGAP"/>
    <property type="match status" value="1"/>
</dbReference>
<feature type="domain" description="SH2" evidence="7">
    <location>
        <begin position="177"/>
        <end position="266"/>
    </location>
</feature>
<dbReference type="Pfam" id="PF00616">
    <property type="entry name" value="RasGAP"/>
    <property type="match status" value="1"/>
</dbReference>
<sequence>MSDRYYHGRLDRQTSEDRLRVNGNVGAYLVRESERKVGSFVLSYLGSSGTINHFRITHVYGCYFIGGRKFDSLLDLINYYTCESDLLPNNQRLIHPVLAPKPITPQSKLFMAILPYTKLPQTDELSFKKGDILILQNDLGDSWYWCRHSQTGESGLAFAELLEEISSEIDPNELYPWFHANISKSQAVEILVKHGPGSFLCRPSDNSPGNYSLFYHVGSSVQRFRISRDDDNRYLMGGRCYESLGHIIDTYRVEQIVEGQHLKTAVASDSRTTQMNEASALSSMKALEIKNRSRDIYATLKASREASKKKQSSQVSGMLWMKKNELYKKWKLYHFVVNSRDKHLYYFEKAGQTKPKGLIDLTYSYIYDSHESLHDKLNCFQLVEKSLPCFSNFFFLHCDKSNAEYKHWVNCIKNLASVNQRTKTPAYHQNSTNDSNNNTSNTQFLSNDKHNRLSGDLIEHPLGQSIASDVSSYVDELRTVHITFVEAHSLRTSGRFVVSLNQTVKMCRTQVKTGPTAIFEDDGHFVLENLPRDISKITITLCNRGSKRSRDYEVADICFDLKKYSNSHQIDDWFELIGKYPPIREVNVWGCLRLKLHYISDLIMPSFEYSALEDLILDTNLEVITALENLHTHSDRSKLATALTNILRNKNAIPHLLKAMIEREINLESDTATLFRSSSLTTAIIECHFRTSCSSIIASTLYEPVRKIIENKISCELNPSRLESNNALQSKACENLQNLFDLLDEFVERIFSSVESYPKSVRYICGCLQRAVVKKWPQDTLAKTRVVSGWIFLRLICPAILNPTTLIVGCQEAPNEKAARNLLLVAKCLQSLSNLAECPKTSDSDYLSSIQLNNSTSNNNDTRSDSNPTAPIKAPVIKSAATKLMEPWMECVSPFILKNRTRLIRFIDELSDIDQYPFIDPISLNDLDKLSSPTRDLADIHTICESHRAKLDQLATTVASVKKLATICDILSKHRQHYLNLRV</sequence>
<organism evidence="11 12">
    <name type="scientific">Fragariocoptes setiger</name>
    <dbReference type="NCBI Taxonomy" id="1670756"/>
    <lineage>
        <taxon>Eukaryota</taxon>
        <taxon>Metazoa</taxon>
        <taxon>Ecdysozoa</taxon>
        <taxon>Arthropoda</taxon>
        <taxon>Chelicerata</taxon>
        <taxon>Arachnida</taxon>
        <taxon>Acari</taxon>
        <taxon>Acariformes</taxon>
        <taxon>Trombidiformes</taxon>
        <taxon>Prostigmata</taxon>
        <taxon>Eupodina</taxon>
        <taxon>Eriophyoidea</taxon>
        <taxon>Phytoptidae</taxon>
        <taxon>Fragariocoptes</taxon>
    </lineage>
</organism>
<evidence type="ECO:0000256" key="5">
    <source>
        <dbReference type="PROSITE-ProRule" id="PRU00192"/>
    </source>
</evidence>
<evidence type="ECO:0000259" key="8">
    <source>
        <dbReference type="PROSITE" id="PS50002"/>
    </source>
</evidence>
<name>A0ABQ7S8U1_9ACAR</name>
<evidence type="ECO:0000256" key="6">
    <source>
        <dbReference type="SAM" id="MobiDB-lite"/>
    </source>
</evidence>